<keyword evidence="2" id="KW-1133">Transmembrane helix</keyword>
<sequence length="502" mass="52147">MPGIGNLVRPTMNIRPATVTAADASTSPGPTPQTMPPPRMRLASASESFILGIDTCGFTSESTCYCTNIGDARGCCTGSPADCSASIWTTCRGYTEGGDGYCGAYTLCCAAALPACITYYFTTKSEPGETLTNVGCGTSAMYGQMYPLPPELMPTTSDEDHRSATDLSVNPIETSGSESEKAQPTNPTGAIVGAIVGGVLLVALAILACVLLAKRRRRRQEQQQISKELISGPTDFTNVAPTTGAPEKSGGGVANSLRTRLRLSTIHEHNGPLPASPMLARYKSARRSYGPDWPLGSADLLESHPVAVPAVPAAAANANNVDLEKRLSEPRRGSAPQLQISAFPATRLAPAQPPKSPPGGASPSQQQQHMPAAPSSPGVEKRVSDIDGAAAAAATTGTADSNSSYRNSSRPPKISQIRTSTKLPPRNSAQQDEPVSPIEQSPVEGGGRGGDPKRLSLVSAPSFRDSRFIGTADDLVSPVSPDDDEERGGERGGMDSGRSDGG</sequence>
<evidence type="ECO:0000313" key="3">
    <source>
        <dbReference type="EMBL" id="KAK8050476.1"/>
    </source>
</evidence>
<feature type="compositionally biased region" description="Basic and acidic residues" evidence="1">
    <location>
        <begin position="488"/>
        <end position="502"/>
    </location>
</feature>
<reference evidence="3 4" key="1">
    <citation type="submission" date="2023-01" db="EMBL/GenBank/DDBJ databases">
        <title>Analysis of 21 Apiospora genomes using comparative genomics revels a genus with tremendous synthesis potential of carbohydrate active enzymes and secondary metabolites.</title>
        <authorList>
            <person name="Sorensen T."/>
        </authorList>
    </citation>
    <scope>NUCLEOTIDE SEQUENCE [LARGE SCALE GENOMIC DNA]</scope>
    <source>
        <strain evidence="3 4">CBS 135458</strain>
    </source>
</reference>
<dbReference type="GeneID" id="92096678"/>
<dbReference type="Proteomes" id="UP001480595">
    <property type="component" value="Unassembled WGS sequence"/>
</dbReference>
<feature type="compositionally biased region" description="Low complexity" evidence="1">
    <location>
        <begin position="358"/>
        <end position="368"/>
    </location>
</feature>
<comment type="caution">
    <text evidence="3">The sequence shown here is derived from an EMBL/GenBank/DDBJ whole genome shotgun (WGS) entry which is preliminary data.</text>
</comment>
<evidence type="ECO:0000256" key="1">
    <source>
        <dbReference type="SAM" id="MobiDB-lite"/>
    </source>
</evidence>
<protein>
    <submittedName>
        <fullName evidence="3">Uncharacterized protein</fullName>
    </submittedName>
</protein>
<name>A0ABR1TV04_9PEZI</name>
<keyword evidence="2" id="KW-0472">Membrane</keyword>
<dbReference type="EMBL" id="JAQQWL010000011">
    <property type="protein sequence ID" value="KAK8050476.1"/>
    <property type="molecule type" value="Genomic_DNA"/>
</dbReference>
<gene>
    <name evidence="3" type="ORF">PG994_012206</name>
</gene>
<keyword evidence="4" id="KW-1185">Reference proteome</keyword>
<evidence type="ECO:0000313" key="4">
    <source>
        <dbReference type="Proteomes" id="UP001480595"/>
    </source>
</evidence>
<proteinExistence type="predicted"/>
<dbReference type="RefSeq" id="XP_066712725.1">
    <property type="nucleotide sequence ID" value="XM_066863615.1"/>
</dbReference>
<feature type="compositionally biased region" description="Low complexity" evidence="1">
    <location>
        <begin position="388"/>
        <end position="412"/>
    </location>
</feature>
<evidence type="ECO:0000256" key="2">
    <source>
        <dbReference type="SAM" id="Phobius"/>
    </source>
</evidence>
<feature type="transmembrane region" description="Helical" evidence="2">
    <location>
        <begin position="190"/>
        <end position="213"/>
    </location>
</feature>
<feature type="compositionally biased region" description="Polar residues" evidence="1">
    <location>
        <begin position="416"/>
        <end position="433"/>
    </location>
</feature>
<keyword evidence="2" id="KW-0812">Transmembrane</keyword>
<feature type="region of interest" description="Disordered" evidence="1">
    <location>
        <begin position="348"/>
        <end position="502"/>
    </location>
</feature>
<accession>A0ABR1TV04</accession>
<organism evidence="3 4">
    <name type="scientific">Apiospora phragmitis</name>
    <dbReference type="NCBI Taxonomy" id="2905665"/>
    <lineage>
        <taxon>Eukaryota</taxon>
        <taxon>Fungi</taxon>
        <taxon>Dikarya</taxon>
        <taxon>Ascomycota</taxon>
        <taxon>Pezizomycotina</taxon>
        <taxon>Sordariomycetes</taxon>
        <taxon>Xylariomycetidae</taxon>
        <taxon>Amphisphaeriales</taxon>
        <taxon>Apiosporaceae</taxon>
        <taxon>Apiospora</taxon>
    </lineage>
</organism>